<sequence>MTEPLNTEEVEQVRPEPRKPTLFLALLPILAMMVILAVGYIWLGLPAEPLLVAATFVAGFVAIHLGWNFDDMMAAISEKIAKVMPAFLILIAVGFLIGSWMVGGTIPMLIYYGLEIVSPEYLAVTALLVTSIVSVATGTSWGSAGTIGVAFMGVAIGLDANLPLVAGAVVAGAYFGDKMSPLSDTTNLAALTAGVNLYQHIANMLWTTGPAYILSLIVVLTLGRGAGASGSGDLESVALINSFLDQAFTWNVWLLVPLVIVLLGSILRKPTVPVMILASVVALINAVLFEGQTVVNSIQATLSGFDLSMLAAVGVDPATAPDQVGTLLQRGGMSSMMGTLLIAFCALAFAGIVSRIGALELIVEKLTAYAKNTPSLIMATIAIGLITIATTCNGQVSIVMPGEMLRETYIKRGLHPKVLSRTIEDSVTVTETLIPWTAAGAYMAGTLGVATLDYAPWAVLNWSGMIFALILTFTGLGIKKITPKEQKLFLENPQAAMNA</sequence>
<feature type="transmembrane region" description="Helical" evidence="9">
    <location>
        <begin position="87"/>
        <end position="114"/>
    </location>
</feature>
<dbReference type="RefSeq" id="WP_077348105.1">
    <property type="nucleotide sequence ID" value="NZ_CP019607.1"/>
</dbReference>
<evidence type="ECO:0000259" key="10">
    <source>
        <dbReference type="Pfam" id="PF03553"/>
    </source>
</evidence>
<keyword evidence="4" id="KW-1003">Cell membrane</keyword>
<dbReference type="OrthoDB" id="9762978at2"/>
<keyword evidence="2" id="KW-0813">Transport</keyword>
<comment type="subcellular location">
    <subcellularLocation>
        <location evidence="1">Cell membrane</location>
        <topology evidence="1">Multi-pass membrane protein</topology>
    </subcellularLocation>
</comment>
<evidence type="ECO:0000313" key="11">
    <source>
        <dbReference type="EMBL" id="AQP50128.1"/>
    </source>
</evidence>
<keyword evidence="3" id="KW-0050">Antiport</keyword>
<feature type="transmembrane region" description="Helical" evidence="9">
    <location>
        <begin position="209"/>
        <end position="227"/>
    </location>
</feature>
<gene>
    <name evidence="11" type="ORF">BW733_04055</name>
</gene>
<evidence type="ECO:0000256" key="3">
    <source>
        <dbReference type="ARBA" id="ARBA00022449"/>
    </source>
</evidence>
<dbReference type="InterPro" id="IPR018461">
    <property type="entry name" value="Na/H_Antiport_NhaC-like_C"/>
</dbReference>
<dbReference type="PANTHER" id="PTHR33451:SF3">
    <property type="entry name" value="MALATE-2H(+)_NA(+)-LACTATE ANTIPORTER"/>
    <property type="match status" value="1"/>
</dbReference>
<dbReference type="NCBIfam" id="TIGR00931">
    <property type="entry name" value="antiport_nhaC"/>
    <property type="match status" value="1"/>
</dbReference>
<dbReference type="KEGG" id="tfa:BW733_04055"/>
<name>A0A1Q2CVJ8_9ACTN</name>
<keyword evidence="7 9" id="KW-0472">Membrane</keyword>
<dbReference type="Pfam" id="PF03553">
    <property type="entry name" value="Na_H_antiporter"/>
    <property type="match status" value="1"/>
</dbReference>
<dbReference type="EMBL" id="CP019607">
    <property type="protein sequence ID" value="AQP50128.1"/>
    <property type="molecule type" value="Genomic_DNA"/>
</dbReference>
<dbReference type="STRING" id="399497.BW733_04055"/>
<reference evidence="11 12" key="1">
    <citation type="journal article" date="2008" name="Int. J. Syst. Evol. Microbiol.">
        <title>Tessaracoccus flavescens sp. nov., isolated from marine sediment.</title>
        <authorList>
            <person name="Lee D.W."/>
            <person name="Lee S.D."/>
        </authorList>
    </citation>
    <scope>NUCLEOTIDE SEQUENCE [LARGE SCALE GENOMIC DNA]</scope>
    <source>
        <strain evidence="11 12">SST-39T</strain>
    </source>
</reference>
<dbReference type="GO" id="GO:0015297">
    <property type="term" value="F:antiporter activity"/>
    <property type="evidence" value="ECO:0007669"/>
    <property type="project" value="UniProtKB-KW"/>
</dbReference>
<feature type="transmembrane region" description="Helical" evidence="9">
    <location>
        <begin position="247"/>
        <end position="267"/>
    </location>
</feature>
<proteinExistence type="inferred from homology"/>
<feature type="transmembrane region" description="Helical" evidence="9">
    <location>
        <begin position="22"/>
        <end position="43"/>
    </location>
</feature>
<keyword evidence="6 9" id="KW-1133">Transmembrane helix</keyword>
<feature type="transmembrane region" description="Helical" evidence="9">
    <location>
        <begin position="375"/>
        <end position="396"/>
    </location>
</feature>
<evidence type="ECO:0000256" key="4">
    <source>
        <dbReference type="ARBA" id="ARBA00022475"/>
    </source>
</evidence>
<evidence type="ECO:0000256" key="9">
    <source>
        <dbReference type="SAM" id="Phobius"/>
    </source>
</evidence>
<dbReference type="InterPro" id="IPR052180">
    <property type="entry name" value="NhaC_Na-H+_Antiporter"/>
</dbReference>
<feature type="transmembrane region" description="Helical" evidence="9">
    <location>
        <begin position="50"/>
        <end position="67"/>
    </location>
</feature>
<feature type="transmembrane region" description="Helical" evidence="9">
    <location>
        <begin position="340"/>
        <end position="363"/>
    </location>
</feature>
<protein>
    <submittedName>
        <fullName evidence="11">Na+/H+ antiporter NhaC</fullName>
    </submittedName>
</protein>
<keyword evidence="5 9" id="KW-0812">Transmembrane</keyword>
<feature type="transmembrane region" description="Helical" evidence="9">
    <location>
        <begin position="147"/>
        <end position="175"/>
    </location>
</feature>
<feature type="transmembrane region" description="Helical" evidence="9">
    <location>
        <begin position="274"/>
        <end position="295"/>
    </location>
</feature>
<comment type="similarity">
    <text evidence="8">Belongs to the NhaC Na(+)/H(+) (TC 2.A.35) antiporter family.</text>
</comment>
<evidence type="ECO:0000256" key="7">
    <source>
        <dbReference type="ARBA" id="ARBA00023136"/>
    </source>
</evidence>
<feature type="domain" description="Na+/H+ antiporter NhaC-like C-terminal" evidence="10">
    <location>
        <begin position="172"/>
        <end position="476"/>
    </location>
</feature>
<evidence type="ECO:0000256" key="5">
    <source>
        <dbReference type="ARBA" id="ARBA00022692"/>
    </source>
</evidence>
<keyword evidence="12" id="KW-1185">Reference proteome</keyword>
<dbReference type="GO" id="GO:0005886">
    <property type="term" value="C:plasma membrane"/>
    <property type="evidence" value="ECO:0007669"/>
    <property type="project" value="UniProtKB-SubCell"/>
</dbReference>
<dbReference type="AlphaFoldDB" id="A0A1Q2CVJ8"/>
<evidence type="ECO:0000256" key="2">
    <source>
        <dbReference type="ARBA" id="ARBA00022448"/>
    </source>
</evidence>
<dbReference type="PANTHER" id="PTHR33451">
    <property type="entry name" value="MALATE-2H(+)/NA(+)-LACTATE ANTIPORTER"/>
    <property type="match status" value="1"/>
</dbReference>
<evidence type="ECO:0000256" key="1">
    <source>
        <dbReference type="ARBA" id="ARBA00004651"/>
    </source>
</evidence>
<evidence type="ECO:0000256" key="8">
    <source>
        <dbReference type="ARBA" id="ARBA00038435"/>
    </source>
</evidence>
<dbReference type="InterPro" id="IPR004770">
    <property type="entry name" value="Na/H_antiport_NhaC"/>
</dbReference>
<dbReference type="Proteomes" id="UP000188235">
    <property type="component" value="Chromosome"/>
</dbReference>
<accession>A0A1Q2CVJ8</accession>
<evidence type="ECO:0000256" key="6">
    <source>
        <dbReference type="ARBA" id="ARBA00022989"/>
    </source>
</evidence>
<feature type="transmembrane region" description="Helical" evidence="9">
    <location>
        <begin position="121"/>
        <end position="141"/>
    </location>
</feature>
<organism evidence="11 12">
    <name type="scientific">Tessaracoccus flavescens</name>
    <dbReference type="NCBI Taxonomy" id="399497"/>
    <lineage>
        <taxon>Bacteria</taxon>
        <taxon>Bacillati</taxon>
        <taxon>Actinomycetota</taxon>
        <taxon>Actinomycetes</taxon>
        <taxon>Propionibacteriales</taxon>
        <taxon>Propionibacteriaceae</taxon>
        <taxon>Tessaracoccus</taxon>
    </lineage>
</organism>
<evidence type="ECO:0000313" key="12">
    <source>
        <dbReference type="Proteomes" id="UP000188235"/>
    </source>
</evidence>
<feature type="transmembrane region" description="Helical" evidence="9">
    <location>
        <begin position="459"/>
        <end position="478"/>
    </location>
</feature>